<protein>
    <submittedName>
        <fullName evidence="1">Uncharacterized protein</fullName>
    </submittedName>
</protein>
<dbReference type="RefSeq" id="WP_069564641.1">
    <property type="nucleotide sequence ID" value="NZ_AP022213.1"/>
</dbReference>
<evidence type="ECO:0000313" key="2">
    <source>
        <dbReference type="Proteomes" id="UP000515591"/>
    </source>
</evidence>
<organism evidence="1 2">
    <name type="scientific">Metapseudomonas otitidis</name>
    <dbReference type="NCBI Taxonomy" id="319939"/>
    <lineage>
        <taxon>Bacteria</taxon>
        <taxon>Pseudomonadati</taxon>
        <taxon>Pseudomonadota</taxon>
        <taxon>Gammaproteobacteria</taxon>
        <taxon>Pseudomonadales</taxon>
        <taxon>Pseudomonadaceae</taxon>
        <taxon>Metapseudomonas</taxon>
    </lineage>
</organism>
<sequence length="59" mass="7336">MAELSPSEIHRRDCLARHFLNHWTRQDIVDWLDHPKRGKALRDDMRARLNRLKQEYRKR</sequence>
<dbReference type="Proteomes" id="UP000515591">
    <property type="component" value="Chromosome"/>
</dbReference>
<name>A0A6S5RKM0_9GAMM</name>
<reference evidence="1 2" key="1">
    <citation type="submission" date="2019-12" db="EMBL/GenBank/DDBJ databases">
        <title>complete genome sequences of Pseudomonas otitidis str. WP8-S17-CRE-03 isolated from wastewater treatment plant effluent.</title>
        <authorList>
            <person name="Sekizuka T."/>
            <person name="Itokawa K."/>
            <person name="Yatsu K."/>
            <person name="Inamine Y."/>
            <person name="Kuroda M."/>
        </authorList>
    </citation>
    <scope>NUCLEOTIDE SEQUENCE [LARGE SCALE GENOMIC DNA]</scope>
    <source>
        <strain evidence="1 2">WP8-S17-CRE-03</strain>
    </source>
</reference>
<dbReference type="AlphaFoldDB" id="A0A6S5RKM0"/>
<evidence type="ECO:0000313" key="1">
    <source>
        <dbReference type="EMBL" id="BBT15130.1"/>
    </source>
</evidence>
<gene>
    <name evidence="1" type="ORF">WP8S17C03_11790</name>
</gene>
<proteinExistence type="predicted"/>
<dbReference type="EMBL" id="AP022213">
    <property type="protein sequence ID" value="BBT15130.1"/>
    <property type="molecule type" value="Genomic_DNA"/>
</dbReference>
<accession>A0A6S5RKM0</accession>